<accession>A0A1R2BKV8</accession>
<dbReference type="Gene3D" id="2.120.10.80">
    <property type="entry name" value="Kelch-type beta propeller"/>
    <property type="match status" value="1"/>
</dbReference>
<organism evidence="1 2">
    <name type="scientific">Stentor coeruleus</name>
    <dbReference type="NCBI Taxonomy" id="5963"/>
    <lineage>
        <taxon>Eukaryota</taxon>
        <taxon>Sar</taxon>
        <taxon>Alveolata</taxon>
        <taxon>Ciliophora</taxon>
        <taxon>Postciliodesmatophora</taxon>
        <taxon>Heterotrichea</taxon>
        <taxon>Heterotrichida</taxon>
        <taxon>Stentoridae</taxon>
        <taxon>Stentor</taxon>
    </lineage>
</organism>
<dbReference type="SUPFAM" id="SSF117281">
    <property type="entry name" value="Kelch motif"/>
    <property type="match status" value="1"/>
</dbReference>
<evidence type="ECO:0000313" key="2">
    <source>
        <dbReference type="Proteomes" id="UP000187209"/>
    </source>
</evidence>
<dbReference type="EMBL" id="MPUH01000576">
    <property type="protein sequence ID" value="OMJ77418.1"/>
    <property type="molecule type" value="Genomic_DNA"/>
</dbReference>
<dbReference type="AlphaFoldDB" id="A0A1R2BKV8"/>
<sequence>MAADTLNKIFSNIDPNQIIQELALTENSIHNKFSELFKVFITLQTKHIEYFKQQKTMIEKTFQNSTKFNSISGNKKFNHTKYTQYIETLYKDIDIIFKQVIQFIEKSQPEFHNYDEYFYTPTKDYKGNSNLEEYLYYFQKGSKNLFRFNPEHMILQYLSTVTVNENQGVLAPCCTVSENRLFYAGGYGEENLNNAYLITLDTYDVINLPQCGNLGKATATYFNNYVFIFGGYETHNARSEVLRYNLVDLTKQELSCLPSSAVNISALPCEKGFIISPIKNLLYNYSWSNDVFISLAAIPSYNCNILFRDNGICYYICDNNVYTCNDNNKVLSG</sequence>
<dbReference type="InterPro" id="IPR015915">
    <property type="entry name" value="Kelch-typ_b-propeller"/>
</dbReference>
<protein>
    <submittedName>
        <fullName evidence="1">Uncharacterized protein</fullName>
    </submittedName>
</protein>
<proteinExistence type="predicted"/>
<evidence type="ECO:0000313" key="1">
    <source>
        <dbReference type="EMBL" id="OMJ77418.1"/>
    </source>
</evidence>
<dbReference type="Proteomes" id="UP000187209">
    <property type="component" value="Unassembled WGS sequence"/>
</dbReference>
<reference evidence="1 2" key="1">
    <citation type="submission" date="2016-11" db="EMBL/GenBank/DDBJ databases">
        <title>The macronuclear genome of Stentor coeruleus: a giant cell with tiny introns.</title>
        <authorList>
            <person name="Slabodnick M."/>
            <person name="Ruby J.G."/>
            <person name="Reiff S.B."/>
            <person name="Swart E.C."/>
            <person name="Gosai S."/>
            <person name="Prabakaran S."/>
            <person name="Witkowska E."/>
            <person name="Larue G.E."/>
            <person name="Fisher S."/>
            <person name="Freeman R.M."/>
            <person name="Gunawardena J."/>
            <person name="Chu W."/>
            <person name="Stover N.A."/>
            <person name="Gregory B.D."/>
            <person name="Nowacki M."/>
            <person name="Derisi J."/>
            <person name="Roy S.W."/>
            <person name="Marshall W.F."/>
            <person name="Sood P."/>
        </authorList>
    </citation>
    <scope>NUCLEOTIDE SEQUENCE [LARGE SCALE GENOMIC DNA]</scope>
    <source>
        <strain evidence="1">WM001</strain>
    </source>
</reference>
<keyword evidence="2" id="KW-1185">Reference proteome</keyword>
<comment type="caution">
    <text evidence="1">The sequence shown here is derived from an EMBL/GenBank/DDBJ whole genome shotgun (WGS) entry which is preliminary data.</text>
</comment>
<gene>
    <name evidence="1" type="ORF">SteCoe_22976</name>
</gene>
<name>A0A1R2BKV8_9CILI</name>